<dbReference type="EMBL" id="KN880536">
    <property type="protein sequence ID" value="KIY67043.1"/>
    <property type="molecule type" value="Genomic_DNA"/>
</dbReference>
<sequence>MQMQSRTRLYNARLSVAQSLPYMRVNGVRLVKLLGTNGMSSEEDDPHDDSTALIRSLDWRAPQCVPFLRHLDTVHTARRAFGRRGILAHFDESDAEEDMEVDEGAVPDGRRFKRTRRRRVPAAPIASHRNAKPNPEMPHNLYNWAVMQERLGVTEYDRDTYIRPSAPDPTLFDINFPRRNNAAPPPA</sequence>
<proteinExistence type="predicted"/>
<keyword evidence="2" id="KW-1185">Reference proteome</keyword>
<gene>
    <name evidence="1" type="ORF">CYLTODRAFT_422872</name>
</gene>
<accession>A0A0D7B8Z4</accession>
<organism evidence="1 2">
    <name type="scientific">Cylindrobasidium torrendii FP15055 ss-10</name>
    <dbReference type="NCBI Taxonomy" id="1314674"/>
    <lineage>
        <taxon>Eukaryota</taxon>
        <taxon>Fungi</taxon>
        <taxon>Dikarya</taxon>
        <taxon>Basidiomycota</taxon>
        <taxon>Agaricomycotina</taxon>
        <taxon>Agaricomycetes</taxon>
        <taxon>Agaricomycetidae</taxon>
        <taxon>Agaricales</taxon>
        <taxon>Marasmiineae</taxon>
        <taxon>Physalacriaceae</taxon>
        <taxon>Cylindrobasidium</taxon>
    </lineage>
</organism>
<protein>
    <submittedName>
        <fullName evidence="1">Uncharacterized protein</fullName>
    </submittedName>
</protein>
<dbReference type="OrthoDB" id="3224221at2759"/>
<dbReference type="AlphaFoldDB" id="A0A0D7B8Z4"/>
<evidence type="ECO:0000313" key="1">
    <source>
        <dbReference type="EMBL" id="KIY67043.1"/>
    </source>
</evidence>
<reference evidence="1 2" key="1">
    <citation type="journal article" date="2015" name="Fungal Genet. Biol.">
        <title>Evolution of novel wood decay mechanisms in Agaricales revealed by the genome sequences of Fistulina hepatica and Cylindrobasidium torrendii.</title>
        <authorList>
            <person name="Floudas D."/>
            <person name="Held B.W."/>
            <person name="Riley R."/>
            <person name="Nagy L.G."/>
            <person name="Koehler G."/>
            <person name="Ransdell A.S."/>
            <person name="Younus H."/>
            <person name="Chow J."/>
            <person name="Chiniquy J."/>
            <person name="Lipzen A."/>
            <person name="Tritt A."/>
            <person name="Sun H."/>
            <person name="Haridas S."/>
            <person name="LaButti K."/>
            <person name="Ohm R.A."/>
            <person name="Kues U."/>
            <person name="Blanchette R.A."/>
            <person name="Grigoriev I.V."/>
            <person name="Minto R.E."/>
            <person name="Hibbett D.S."/>
        </authorList>
    </citation>
    <scope>NUCLEOTIDE SEQUENCE [LARGE SCALE GENOMIC DNA]</scope>
    <source>
        <strain evidence="1 2">FP15055 ss-10</strain>
    </source>
</reference>
<name>A0A0D7B8Z4_9AGAR</name>
<dbReference type="Proteomes" id="UP000054007">
    <property type="component" value="Unassembled WGS sequence"/>
</dbReference>
<evidence type="ECO:0000313" key="2">
    <source>
        <dbReference type="Proteomes" id="UP000054007"/>
    </source>
</evidence>